<sequence length="1482" mass="167607">MSNNLKMLITAGLDTENSIKTINSNLKALAKHPALQKLLIEIKMNDSYTRSANHFLNVIKSMNEAIAEGTVELNRQIKSVESLKKSIEDLPAVGSKVSNSTQTDSSSLKSLADQAGKDIEGGFRGTADSIVKNEDIIQSLSLKVAQAGLRFESLSWFTNLYTGSAASARLATIALQGAMSMGLSLAITGVTWAISAMVEAIAKSRRESAEAVKINYTQIESLREQKQSIIELKTEMESLLQMEDRGDLDTEGKQRLLDIQTQLVEQYGVAANKIDAEGRAYSNSVSSINEKTEALENQIKAEEELNRAKLIAKDSKNTKEIKNAQEDVSEYTERVQNTKKQIEKLGGDIQSGKLSSDQFISGSKAIAQYGNLSRSDKLWDQKVLTEHSYTPQKLLEAYNQELAELQVKLDESTTQLNTSLFDRQKELSTSANNYVNSLIEDGTEISDTQRLFIQEIVNSISGNGLSVIEQEGQVEEIINGLVSGKMEELITSYNDLVNQFDQNPATTDNTKIQGIRLQVEELIESVTKGKTVSNDFIGAILAQFPDVDQKAFSMKDAIEEIQSSYEKAAEKISIYNQLLNENSSEKGLNAEKVAKLIKEDQSLIDLFYVENGIIRLNTDLTEKQREAQLQAFKDLTKARKDDLIAANQTLNKKLLAYGIELNAIDSLEDAIEAREKLDETNIGLEGTDPGSIWLYQINQFNKKEGQELIDSFIELFKNSAILEESLKTVGKGLEEDLGAGAASASEQLSDLQRKLLAVEEAINRNAHKRERYAKSSQKYRDSLLEENKLLEQKKKLIEQDTKNNSKSTYLPDQVYGVNNGTASASNIGISAMLSEAVGLQGKFSYARVSGEYKGTYEQFVNGAVSDCSQFVQEMFKEFLNIKLPRTSAEQAKVGQSIDKKDLQPGDLVFFNNGYGKDISHVGISMGNNKFIQMGTNNGLKEADLTSSYWSSRYLSAKRIVGAISPNYKGSSGKTESNGNDYKDKSEERLAIDNQIYLNNLDTINSNNAAFDKKIRTQDGLLEKSKATQMKFTEDSDKYRFEESKQIDILLNKRELLSAKADEIKASMKKFNIESDDLDALLFELGQSADEITQEIQSKRIKLVNSDLEKFSNKILDGEYQLQLSRNKMLEYSEGSSEYSKELYNQVALTKDQIAINKEAIIYINQQLENEQLSAKVKADLQDKLEQLTLDNYEYSQSIRDINESYADSIISNYKKMLEKKRELELAEIEKSKQLEDERHKESVKNLDEELELFEKVINAQLKQMDREFSTDDYDKDLNKKLKERQDIVDQINTLSLDDSYEAKAKRKSLNEQLISKDEEISNFRLDRERELRKQNLSDQLEDKKEQIGVQKDIEDEYHNGLIDKWEKEKEEKEQLYKGMLEDEKVFYQMKQDLLSNDAIIVASRINEIKGEYGVFFQFLQDQMLNVGTSAEILGTRLLENLEFEFQQSTNRWRRVSKNYRLKTMFIVKLIIFLMVALMSYKK</sequence>
<comment type="caution">
    <text evidence="8">The sequence shown here is derived from an EMBL/GenBank/DDBJ whole genome shotgun (WGS) entry which is preliminary data.</text>
</comment>
<dbReference type="InterPro" id="IPR051202">
    <property type="entry name" value="Peptidase_C40"/>
</dbReference>
<dbReference type="Gene3D" id="3.90.1720.10">
    <property type="entry name" value="endopeptidase domain like (from Nostoc punctiforme)"/>
    <property type="match status" value="1"/>
</dbReference>
<evidence type="ECO:0000313" key="8">
    <source>
        <dbReference type="EMBL" id="MBA9087638.1"/>
    </source>
</evidence>
<reference evidence="8 9" key="1">
    <citation type="submission" date="2020-08" db="EMBL/GenBank/DDBJ databases">
        <title>Genomic Encyclopedia of Type Strains, Phase III (KMG-III): the genomes of soil and plant-associated and newly described type strains.</title>
        <authorList>
            <person name="Whitman W."/>
        </authorList>
    </citation>
    <scope>NUCLEOTIDE SEQUENCE [LARGE SCALE GENOMIC DNA]</scope>
    <source>
        <strain evidence="8 9">CECT 8693</strain>
    </source>
</reference>
<keyword evidence="6" id="KW-0812">Transmembrane</keyword>
<protein>
    <recommendedName>
        <fullName evidence="7">NlpC/P60 domain-containing protein</fullName>
    </recommendedName>
</protein>
<evidence type="ECO:0000256" key="3">
    <source>
        <dbReference type="ARBA" id="ARBA00022801"/>
    </source>
</evidence>
<dbReference type="PANTHER" id="PTHR47053:SF1">
    <property type="entry name" value="MUREIN DD-ENDOPEPTIDASE MEPH-RELATED"/>
    <property type="match status" value="1"/>
</dbReference>
<dbReference type="InterPro" id="IPR000064">
    <property type="entry name" value="NLP_P60_dom"/>
</dbReference>
<organism evidence="8 9">
    <name type="scientific">Fontibacillus solani</name>
    <dbReference type="NCBI Taxonomy" id="1572857"/>
    <lineage>
        <taxon>Bacteria</taxon>
        <taxon>Bacillati</taxon>
        <taxon>Bacillota</taxon>
        <taxon>Bacilli</taxon>
        <taxon>Bacillales</taxon>
        <taxon>Paenibacillaceae</taxon>
        <taxon>Fontibacillus</taxon>
    </lineage>
</organism>
<keyword evidence="9" id="KW-1185">Reference proteome</keyword>
<keyword evidence="2" id="KW-0645">Protease</keyword>
<evidence type="ECO:0000256" key="6">
    <source>
        <dbReference type="SAM" id="Phobius"/>
    </source>
</evidence>
<dbReference type="Pfam" id="PF00877">
    <property type="entry name" value="NLPC_P60"/>
    <property type="match status" value="1"/>
</dbReference>
<accession>A0A7W3SXA3</accession>
<dbReference type="RefSeq" id="WP_182538660.1">
    <property type="nucleotide sequence ID" value="NZ_JACJIP010000033.1"/>
</dbReference>
<feature type="domain" description="NlpC/P60" evidence="7">
    <location>
        <begin position="831"/>
        <end position="960"/>
    </location>
</feature>
<feature type="transmembrane region" description="Helical" evidence="6">
    <location>
        <begin position="1459"/>
        <end position="1480"/>
    </location>
</feature>
<keyword evidence="4" id="KW-0788">Thiol protease</keyword>
<dbReference type="GO" id="GO:0008234">
    <property type="term" value="F:cysteine-type peptidase activity"/>
    <property type="evidence" value="ECO:0007669"/>
    <property type="project" value="UniProtKB-KW"/>
</dbReference>
<keyword evidence="5" id="KW-0175">Coiled coil</keyword>
<feature type="coiled-coil region" evidence="5">
    <location>
        <begin position="285"/>
        <end position="348"/>
    </location>
</feature>
<dbReference type="SUPFAM" id="SSF54001">
    <property type="entry name" value="Cysteine proteinases"/>
    <property type="match status" value="1"/>
</dbReference>
<evidence type="ECO:0000313" key="9">
    <source>
        <dbReference type="Proteomes" id="UP000567067"/>
    </source>
</evidence>
<dbReference type="InterPro" id="IPR038765">
    <property type="entry name" value="Papain-like_cys_pep_sf"/>
</dbReference>
<gene>
    <name evidence="8" type="ORF">FHR92_004123</name>
</gene>
<evidence type="ECO:0000256" key="5">
    <source>
        <dbReference type="SAM" id="Coils"/>
    </source>
</evidence>
<evidence type="ECO:0000256" key="1">
    <source>
        <dbReference type="ARBA" id="ARBA00007074"/>
    </source>
</evidence>
<feature type="coiled-coil region" evidence="5">
    <location>
        <begin position="1214"/>
        <end position="1263"/>
    </location>
</feature>
<dbReference type="PANTHER" id="PTHR47053">
    <property type="entry name" value="MUREIN DD-ENDOPEPTIDASE MEPH-RELATED"/>
    <property type="match status" value="1"/>
</dbReference>
<dbReference type="Proteomes" id="UP000567067">
    <property type="component" value="Unassembled WGS sequence"/>
</dbReference>
<feature type="coiled-coil region" evidence="5">
    <location>
        <begin position="741"/>
        <end position="800"/>
    </location>
</feature>
<proteinExistence type="inferred from homology"/>
<name>A0A7W3SXA3_9BACL</name>
<evidence type="ECO:0000256" key="4">
    <source>
        <dbReference type="ARBA" id="ARBA00022807"/>
    </source>
</evidence>
<keyword evidence="6" id="KW-0472">Membrane</keyword>
<evidence type="ECO:0000256" key="2">
    <source>
        <dbReference type="ARBA" id="ARBA00022670"/>
    </source>
</evidence>
<dbReference type="PROSITE" id="PS51935">
    <property type="entry name" value="NLPC_P60"/>
    <property type="match status" value="1"/>
</dbReference>
<evidence type="ECO:0000259" key="7">
    <source>
        <dbReference type="PROSITE" id="PS51935"/>
    </source>
</evidence>
<keyword evidence="6" id="KW-1133">Transmembrane helix</keyword>
<dbReference type="GO" id="GO:0006508">
    <property type="term" value="P:proteolysis"/>
    <property type="evidence" value="ECO:0007669"/>
    <property type="project" value="UniProtKB-KW"/>
</dbReference>
<comment type="similarity">
    <text evidence="1">Belongs to the peptidase C40 family.</text>
</comment>
<dbReference type="EMBL" id="JACJIP010000033">
    <property type="protein sequence ID" value="MBA9087638.1"/>
    <property type="molecule type" value="Genomic_DNA"/>
</dbReference>
<keyword evidence="3" id="KW-0378">Hydrolase</keyword>